<dbReference type="PANTHER" id="PTHR46336:SF30">
    <property type="entry name" value="BTB_POZ DOMAIN-CONTAINING PROTEIN POB1-LIKE"/>
    <property type="match status" value="1"/>
</dbReference>
<protein>
    <submittedName>
        <fullName evidence="1">Uncharacterized protein</fullName>
    </submittedName>
</protein>
<dbReference type="PANTHER" id="PTHR46336">
    <property type="entry name" value="OS02G0260700 PROTEIN"/>
    <property type="match status" value="1"/>
</dbReference>
<dbReference type="AlphaFoldDB" id="A0A9Q1MMR3"/>
<proteinExistence type="predicted"/>
<dbReference type="GO" id="GO:0005634">
    <property type="term" value="C:nucleus"/>
    <property type="evidence" value="ECO:0007669"/>
    <property type="project" value="TreeGrafter"/>
</dbReference>
<dbReference type="GO" id="GO:0010114">
    <property type="term" value="P:response to red light"/>
    <property type="evidence" value="ECO:0007669"/>
    <property type="project" value="TreeGrafter"/>
</dbReference>
<evidence type="ECO:0000313" key="2">
    <source>
        <dbReference type="Proteomes" id="UP001152561"/>
    </source>
</evidence>
<dbReference type="EMBL" id="JAJAGQ010000006">
    <property type="protein sequence ID" value="KAJ8560417.1"/>
    <property type="molecule type" value="Genomic_DNA"/>
</dbReference>
<organism evidence="1 2">
    <name type="scientific">Anisodus acutangulus</name>
    <dbReference type="NCBI Taxonomy" id="402998"/>
    <lineage>
        <taxon>Eukaryota</taxon>
        <taxon>Viridiplantae</taxon>
        <taxon>Streptophyta</taxon>
        <taxon>Embryophyta</taxon>
        <taxon>Tracheophyta</taxon>
        <taxon>Spermatophyta</taxon>
        <taxon>Magnoliopsida</taxon>
        <taxon>eudicotyledons</taxon>
        <taxon>Gunneridae</taxon>
        <taxon>Pentapetalae</taxon>
        <taxon>asterids</taxon>
        <taxon>lamiids</taxon>
        <taxon>Solanales</taxon>
        <taxon>Solanaceae</taxon>
        <taxon>Solanoideae</taxon>
        <taxon>Hyoscyameae</taxon>
        <taxon>Anisodus</taxon>
    </lineage>
</organism>
<keyword evidence="2" id="KW-1185">Reference proteome</keyword>
<name>A0A9Q1MMR3_9SOLA</name>
<gene>
    <name evidence="1" type="ORF">K7X08_022277</name>
</gene>
<dbReference type="InterPro" id="IPR045890">
    <property type="entry name" value="POB1-like"/>
</dbReference>
<sequence>MICIYSCNFSDRILTVEIVPDSKSNGEEGCSSSSVVDWARKCQRRREEIKKENDVDVLTQPEDEVLNCNMLDTEDVLAYENQDEEAVAMAEESPTVIEMTTDHPGLWHFKSDSEASKSIDSSTNMNSATALRVRTIQISSPVLAAKSPFFTSYSPMA</sequence>
<comment type="caution">
    <text evidence="1">The sequence shown here is derived from an EMBL/GenBank/DDBJ whole genome shotgun (WGS) entry which is preliminary data.</text>
</comment>
<reference evidence="2" key="1">
    <citation type="journal article" date="2023" name="Proc. Natl. Acad. Sci. U.S.A.">
        <title>Genomic and structural basis for evolution of tropane alkaloid biosynthesis.</title>
        <authorList>
            <person name="Wanga Y.-J."/>
            <person name="Taina T."/>
            <person name="Yua J.-Y."/>
            <person name="Lia J."/>
            <person name="Xua B."/>
            <person name="Chenc J."/>
            <person name="D'Auriad J.C."/>
            <person name="Huanga J.-P."/>
            <person name="Huanga S.-X."/>
        </authorList>
    </citation>
    <scope>NUCLEOTIDE SEQUENCE [LARGE SCALE GENOMIC DNA]</scope>
    <source>
        <strain evidence="2">cv. KIB-2019</strain>
    </source>
</reference>
<dbReference type="Proteomes" id="UP001152561">
    <property type="component" value="Unassembled WGS sequence"/>
</dbReference>
<accession>A0A9Q1MMR3</accession>
<dbReference type="OrthoDB" id="1706616at2759"/>
<evidence type="ECO:0000313" key="1">
    <source>
        <dbReference type="EMBL" id="KAJ8560417.1"/>
    </source>
</evidence>